<dbReference type="Proteomes" id="UP001527866">
    <property type="component" value="Unassembled WGS sequence"/>
</dbReference>
<keyword evidence="2" id="KW-1185">Reference proteome</keyword>
<dbReference type="Gene3D" id="3.10.310.10">
    <property type="entry name" value="Diaminopimelate Epimerase, Chain A, domain 1"/>
    <property type="match status" value="2"/>
</dbReference>
<evidence type="ECO:0000313" key="1">
    <source>
        <dbReference type="EMBL" id="MDA2814327.1"/>
    </source>
</evidence>
<dbReference type="Pfam" id="PF02567">
    <property type="entry name" value="PhzC-PhzF"/>
    <property type="match status" value="1"/>
</dbReference>
<sequence length="241" mass="25292">MDDDTAATGTTDGAPLRDSPSVHVLRVFTGAGGGGGNPLGVVLDGPAVPGREARQALAARLGFSETVFVDDPDTGRVDIYTPGVRLPFAGHPLVGTAWLLRRTGRPVRELRPEAGTVPVREDADGTVWIRARPEWAAGRRTERYPSAEALEALPGPPDGEGWLYAWAWIDEAEGLVRARGFPRRGDVAEDEATGAAALVLAGELARPLDIRQGRASLIRTRPAPDGAIDIGGGVADEGGRA</sequence>
<evidence type="ECO:0000313" key="2">
    <source>
        <dbReference type="Proteomes" id="UP001527866"/>
    </source>
</evidence>
<name>A0ABT4UBR6_9ACTN</name>
<gene>
    <name evidence="1" type="ORF">O4J56_27010</name>
</gene>
<organism evidence="1 2">
    <name type="scientific">Nocardiopsis endophytica</name>
    <dbReference type="NCBI Taxonomy" id="3018445"/>
    <lineage>
        <taxon>Bacteria</taxon>
        <taxon>Bacillati</taxon>
        <taxon>Actinomycetota</taxon>
        <taxon>Actinomycetes</taxon>
        <taxon>Streptosporangiales</taxon>
        <taxon>Nocardiopsidaceae</taxon>
        <taxon>Nocardiopsis</taxon>
    </lineage>
</organism>
<dbReference type="InterPro" id="IPR003719">
    <property type="entry name" value="Phenazine_PhzF-like"/>
</dbReference>
<reference evidence="1 2" key="1">
    <citation type="submission" date="2023-01" db="EMBL/GenBank/DDBJ databases">
        <title>Draft genome sequence of Nocardiopsis sp. RSe5-2 isolated from halophytes.</title>
        <authorList>
            <person name="Duangmal K."/>
            <person name="Chantavorakit T."/>
        </authorList>
    </citation>
    <scope>NUCLEOTIDE SEQUENCE [LARGE SCALE GENOMIC DNA]</scope>
    <source>
        <strain evidence="1 2">RSe5-2</strain>
    </source>
</reference>
<protein>
    <submittedName>
        <fullName evidence="1">PhzF family phenazine biosynthesis protein</fullName>
    </submittedName>
</protein>
<accession>A0ABT4UBR6</accession>
<dbReference type="RefSeq" id="WP_270689695.1">
    <property type="nucleotide sequence ID" value="NZ_JAQFWQ010000114.1"/>
</dbReference>
<dbReference type="EMBL" id="JAQFWQ010000114">
    <property type="protein sequence ID" value="MDA2814327.1"/>
    <property type="molecule type" value="Genomic_DNA"/>
</dbReference>
<comment type="caution">
    <text evidence="1">The sequence shown here is derived from an EMBL/GenBank/DDBJ whole genome shotgun (WGS) entry which is preliminary data.</text>
</comment>
<dbReference type="SUPFAM" id="SSF54506">
    <property type="entry name" value="Diaminopimelate epimerase-like"/>
    <property type="match status" value="1"/>
</dbReference>
<dbReference type="PIRSF" id="PIRSF016184">
    <property type="entry name" value="PhzC_PhzF"/>
    <property type="match status" value="1"/>
</dbReference>
<proteinExistence type="predicted"/>